<dbReference type="EMBL" id="OA886632">
    <property type="protein sequence ID" value="CAD7282955.1"/>
    <property type="molecule type" value="Genomic_DNA"/>
</dbReference>
<feature type="non-terminal residue" evidence="1">
    <location>
        <position position="1"/>
    </location>
</feature>
<evidence type="ECO:0000313" key="1">
    <source>
        <dbReference type="EMBL" id="CAD7282955.1"/>
    </source>
</evidence>
<dbReference type="EMBL" id="CAJPEX010004595">
    <property type="protein sequence ID" value="CAG0923107.1"/>
    <property type="molecule type" value="Genomic_DNA"/>
</dbReference>
<accession>A0A7R9GIZ5</accession>
<gene>
    <name evidence="1" type="ORF">NMOB1V02_LOCUS10573</name>
</gene>
<evidence type="ECO:0000313" key="2">
    <source>
        <dbReference type="Proteomes" id="UP000678499"/>
    </source>
</evidence>
<reference evidence="1" key="1">
    <citation type="submission" date="2020-11" db="EMBL/GenBank/DDBJ databases">
        <authorList>
            <person name="Tran Van P."/>
        </authorList>
    </citation>
    <scope>NUCLEOTIDE SEQUENCE</scope>
</reference>
<dbReference type="OrthoDB" id="10060229at2759"/>
<dbReference type="AlphaFoldDB" id="A0A7R9GIZ5"/>
<organism evidence="1">
    <name type="scientific">Notodromas monacha</name>
    <dbReference type="NCBI Taxonomy" id="399045"/>
    <lineage>
        <taxon>Eukaryota</taxon>
        <taxon>Metazoa</taxon>
        <taxon>Ecdysozoa</taxon>
        <taxon>Arthropoda</taxon>
        <taxon>Crustacea</taxon>
        <taxon>Oligostraca</taxon>
        <taxon>Ostracoda</taxon>
        <taxon>Podocopa</taxon>
        <taxon>Podocopida</taxon>
        <taxon>Cypridocopina</taxon>
        <taxon>Cypridoidea</taxon>
        <taxon>Cyprididae</taxon>
        <taxon>Notodromas</taxon>
    </lineage>
</organism>
<protein>
    <submittedName>
        <fullName evidence="1">Uncharacterized protein</fullName>
    </submittedName>
</protein>
<sequence length="251" mass="27789">RLEKTGAQQNHPYAKTGGSAGLTESWKAFVPDFKKAKLSRSFGIDEKILKLDHKFLLIKVELQRYSGVLDGELQVSEALLEKVQRWRPESQYDCLNGVGKVGSHVIQNIIVGDVIFQVIAYDDSNFAYVQEALGRGNRTLVLPSLDPLKHLLTPNYAADFGRVMLVSGDRATLSLVRDQLREYNIQTGEAPSLAKLATNPKAVAAISRSVGHVIIGAQFSALIKYVPKSLGTEFCKRILFNALQLYEANIM</sequence>
<keyword evidence="2" id="KW-1185">Reference proteome</keyword>
<proteinExistence type="predicted"/>
<dbReference type="Proteomes" id="UP000678499">
    <property type="component" value="Unassembled WGS sequence"/>
</dbReference>
<name>A0A7R9GIZ5_9CRUS</name>